<comment type="caution">
    <text evidence="8">The sequence shown here is derived from an EMBL/GenBank/DDBJ whole genome shotgun (WGS) entry which is preliminary data.</text>
</comment>
<accession>D3BA87</accession>
<proteinExistence type="predicted"/>
<dbReference type="Gene3D" id="2.130.10.10">
    <property type="entry name" value="YVTN repeat-like/Quinoprotein amine dehydrogenase"/>
    <property type="match status" value="1"/>
</dbReference>
<sequence>MRTFTFTAIVLLVSVCSVLGQIDNHFQTKYFSIGSDTTQYSTVVQNNAGYALSFERTTNIFSANITAESGSKVDPTSTFVNQKGDTIGQSSSVSVQDTVYSITTSYILAINLTDIQSVFFGYNGSYPMSSIGSFSYQQPGQPNPLIFALSPGNNKVYYFQYKSNVVTGNGPIDIDTPQSIDIPALSQTWGYALDLVNGYLFVGDDSGKISVVNLNTTTVIGTHTPNGNIQRSVGVVDPNLHNLYFCSQNSSQISLDVFNYNTSTAAKPLTEVDSHQINSLVTCSFAAYDDVQGQVFVVGADSSFLSVLGIGHDGGNPASFSFSEGGIEVEAIGVIVHKQTHELMIFTPTRMLQIQYESNCPNDCFASSGQGVCQMGVCQCDINYNGTDCGTKKCLGELNECSGHGFCSNGFCVCDSDYMTVANCSIQGCMKNCSNHGTCNFNPSNPSASTCTCYAEYSGQYCDQSAPAPECSTLETKSVCIDHTYCGWCVSTEECLTGNQYGPVEGFCREWFYDEDVEIGVVVLAAIFIALISILFLVDMITTIPLDIDRAKNYEVEFRTGTYPKASHEEASVLWWRDQRSAKAWTLMDQFQYVSLISHMGVVFPSRFLNFTEYLDWTNLGIPFPQSIRDQIATPIFESRNLYDPSVTTARSLMTYAQYNNILETTSTYHLANILFWFIILAAAFIVPLLLAFIILNFIESLVHWKEVIRNRLIHCTIRILQFSYIGVISAAAFSIVAKPLAAKTIVPGAILIALYGIGFPIAIWFLLKVPESRLHNPTFKQQFGCLYVNFKPKTDHRFVVFSYIKRFIMAMIIGILAFNIEPSYPLSGQAKAVPIAQCIIICLVIVLYVVLLAIRKPYFDHYHLWLEYLLAVLNIVSVGVCLSHLKEPSVAGELVVCVLQALALVACIAAYFISWLQMRSSFLNKISNVLCCCCKGDKVKKNEAELK</sequence>
<comment type="caution">
    <text evidence="4">Lacks conserved residue(s) required for the propagation of feature annotation.</text>
</comment>
<feature type="transmembrane region" description="Helical" evidence="5">
    <location>
        <begin position="674"/>
        <end position="699"/>
    </location>
</feature>
<dbReference type="GeneID" id="31360947"/>
<feature type="transmembrane region" description="Helical" evidence="5">
    <location>
        <begin position="867"/>
        <end position="886"/>
    </location>
</feature>
<dbReference type="Proteomes" id="UP000001396">
    <property type="component" value="Unassembled WGS sequence"/>
</dbReference>
<dbReference type="InterPro" id="IPR011044">
    <property type="entry name" value="Quino_amine_DH_bsu"/>
</dbReference>
<evidence type="ECO:0000256" key="1">
    <source>
        <dbReference type="ARBA" id="ARBA00022536"/>
    </source>
</evidence>
<evidence type="ECO:0000256" key="5">
    <source>
        <dbReference type="SAM" id="Phobius"/>
    </source>
</evidence>
<dbReference type="EMBL" id="ADBJ01000025">
    <property type="protein sequence ID" value="EFA81474.1"/>
    <property type="molecule type" value="Genomic_DNA"/>
</dbReference>
<feature type="signal peptide" evidence="6">
    <location>
        <begin position="1"/>
        <end position="20"/>
    </location>
</feature>
<evidence type="ECO:0000256" key="6">
    <source>
        <dbReference type="SAM" id="SignalP"/>
    </source>
</evidence>
<dbReference type="InterPro" id="IPR015943">
    <property type="entry name" value="WD40/YVTN_repeat-like_dom_sf"/>
</dbReference>
<reference evidence="8 9" key="1">
    <citation type="journal article" date="2011" name="Genome Res.">
        <title>Phylogeny-wide analysis of social amoeba genomes highlights ancient origins for complex intercellular communication.</title>
        <authorList>
            <person name="Heidel A.J."/>
            <person name="Lawal H.M."/>
            <person name="Felder M."/>
            <person name="Schilde C."/>
            <person name="Helps N.R."/>
            <person name="Tunggal B."/>
            <person name="Rivero F."/>
            <person name="John U."/>
            <person name="Schleicher M."/>
            <person name="Eichinger L."/>
            <person name="Platzer M."/>
            <person name="Noegel A.A."/>
            <person name="Schaap P."/>
            <person name="Gloeckner G."/>
        </authorList>
    </citation>
    <scope>NUCLEOTIDE SEQUENCE [LARGE SCALE GENOMIC DNA]</scope>
    <source>
        <strain evidence="9">ATCC 26659 / Pp 5 / PN500</strain>
    </source>
</reference>
<keyword evidence="9" id="KW-1185">Reference proteome</keyword>
<dbReference type="PROSITE" id="PS00022">
    <property type="entry name" value="EGF_1"/>
    <property type="match status" value="1"/>
</dbReference>
<dbReference type="STRING" id="670386.D3BA87"/>
<evidence type="ECO:0000256" key="2">
    <source>
        <dbReference type="ARBA" id="ARBA00022737"/>
    </source>
</evidence>
<evidence type="ECO:0000259" key="7">
    <source>
        <dbReference type="PROSITE" id="PS50026"/>
    </source>
</evidence>
<evidence type="ECO:0000256" key="3">
    <source>
        <dbReference type="ARBA" id="ARBA00023157"/>
    </source>
</evidence>
<dbReference type="Gene3D" id="2.10.25.10">
    <property type="entry name" value="Laminin"/>
    <property type="match status" value="1"/>
</dbReference>
<feature type="transmembrane region" description="Helical" evidence="5">
    <location>
        <begin position="720"/>
        <end position="738"/>
    </location>
</feature>
<keyword evidence="5" id="KW-0812">Transmembrane</keyword>
<gene>
    <name evidence="8" type="primary">sadA</name>
    <name evidence="8" type="ORF">PPL_05462</name>
</gene>
<feature type="domain" description="EGF-like" evidence="7">
    <location>
        <begin position="425"/>
        <end position="463"/>
    </location>
</feature>
<feature type="disulfide bond" evidence="4">
    <location>
        <begin position="429"/>
        <end position="439"/>
    </location>
</feature>
<keyword evidence="1 4" id="KW-0245">EGF-like domain</keyword>
<evidence type="ECO:0000313" key="9">
    <source>
        <dbReference type="Proteomes" id="UP000001396"/>
    </source>
</evidence>
<keyword evidence="5" id="KW-1133">Transmembrane helix</keyword>
<keyword evidence="2" id="KW-0677">Repeat</keyword>
<protein>
    <submittedName>
        <fullName evidence="8">Substrate adhesion molecule</fullName>
    </submittedName>
</protein>
<feature type="disulfide bond" evidence="4">
    <location>
        <begin position="453"/>
        <end position="462"/>
    </location>
</feature>
<dbReference type="OMA" id="RKPYFDH"/>
<dbReference type="FunCoup" id="D3BA87">
    <property type="interactions" value="61"/>
</dbReference>
<feature type="transmembrane region" description="Helical" evidence="5">
    <location>
        <begin position="833"/>
        <end position="855"/>
    </location>
</feature>
<dbReference type="InterPro" id="IPR000742">
    <property type="entry name" value="EGF"/>
</dbReference>
<evidence type="ECO:0000313" key="8">
    <source>
        <dbReference type="EMBL" id="EFA81474.1"/>
    </source>
</evidence>
<keyword evidence="6" id="KW-0732">Signal</keyword>
<dbReference type="PANTHER" id="PTHR11219">
    <property type="entry name" value="TENEURIN AND N-ACETYLGLUCOSAMINE-1-PHOSPHODIESTER ALPHA-N-ACETYLGLUCOSAMINIDASE"/>
    <property type="match status" value="1"/>
</dbReference>
<feature type="transmembrane region" description="Helical" evidence="5">
    <location>
        <begin position="892"/>
        <end position="917"/>
    </location>
</feature>
<feature type="transmembrane region" description="Helical" evidence="5">
    <location>
        <begin position="750"/>
        <end position="768"/>
    </location>
</feature>
<evidence type="ECO:0000256" key="4">
    <source>
        <dbReference type="PROSITE-ProRule" id="PRU00076"/>
    </source>
</evidence>
<feature type="chain" id="PRO_5003041490" evidence="6">
    <location>
        <begin position="21"/>
        <end position="948"/>
    </location>
</feature>
<dbReference type="InParanoid" id="D3BA87"/>
<feature type="transmembrane region" description="Helical" evidence="5">
    <location>
        <begin position="519"/>
        <end position="538"/>
    </location>
</feature>
<dbReference type="RefSeq" id="XP_020433592.1">
    <property type="nucleotide sequence ID" value="XM_020576343.1"/>
</dbReference>
<dbReference type="InterPro" id="IPR051216">
    <property type="entry name" value="Teneurin"/>
</dbReference>
<dbReference type="AlphaFoldDB" id="D3BA87"/>
<keyword evidence="5" id="KW-0472">Membrane</keyword>
<dbReference type="SUPFAM" id="SSF50969">
    <property type="entry name" value="YVTN repeat-like/Quinoprotein amine dehydrogenase"/>
    <property type="match status" value="1"/>
</dbReference>
<name>D3BA87_HETP5</name>
<feature type="transmembrane region" description="Helical" evidence="5">
    <location>
        <begin position="799"/>
        <end position="821"/>
    </location>
</feature>
<organism evidence="8 9">
    <name type="scientific">Heterostelium pallidum (strain ATCC 26659 / Pp 5 / PN500)</name>
    <name type="common">Cellular slime mold</name>
    <name type="synonym">Polysphondylium pallidum</name>
    <dbReference type="NCBI Taxonomy" id="670386"/>
    <lineage>
        <taxon>Eukaryota</taxon>
        <taxon>Amoebozoa</taxon>
        <taxon>Evosea</taxon>
        <taxon>Eumycetozoa</taxon>
        <taxon>Dictyostelia</taxon>
        <taxon>Acytosteliales</taxon>
        <taxon>Acytosteliaceae</taxon>
        <taxon>Heterostelium</taxon>
    </lineage>
</organism>
<keyword evidence="3 4" id="KW-1015">Disulfide bond</keyword>
<dbReference type="PROSITE" id="PS50026">
    <property type="entry name" value="EGF_3"/>
    <property type="match status" value="1"/>
</dbReference>
<dbReference type="PANTHER" id="PTHR11219:SF69">
    <property type="entry name" value="TENEURIN-A"/>
    <property type="match status" value="1"/>
</dbReference>